<dbReference type="Pfam" id="PF19291">
    <property type="entry name" value="TREH_N"/>
    <property type="match status" value="1"/>
</dbReference>
<dbReference type="SUPFAM" id="SSF48208">
    <property type="entry name" value="Six-hairpin glycosidases"/>
    <property type="match status" value="1"/>
</dbReference>
<dbReference type="EMBL" id="CAFBMK010000203">
    <property type="protein sequence ID" value="CAB4936384.1"/>
    <property type="molecule type" value="Genomic_DNA"/>
</dbReference>
<dbReference type="InterPro" id="IPR008928">
    <property type="entry name" value="6-hairpin_glycosidase_sf"/>
</dbReference>
<evidence type="ECO:0000256" key="1">
    <source>
        <dbReference type="SAM" id="MobiDB-lite"/>
    </source>
</evidence>
<reference evidence="4" key="1">
    <citation type="submission" date="2020-05" db="EMBL/GenBank/DDBJ databases">
        <authorList>
            <person name="Chiriac C."/>
            <person name="Salcher M."/>
            <person name="Ghai R."/>
            <person name="Kavagutti S V."/>
        </authorList>
    </citation>
    <scope>NUCLEOTIDE SEQUENCE</scope>
</reference>
<sequence length="654" mass="72828">MSAVSGTGGSTATRPARADDARGADDAGAHDDAPLLEIADHGLIGDLRTAALVGKDGTIDWFCAGRFDAPSVFGRLLDPDAGCWRLFPTCEVSSTGQFYFPDSNVLITRFLTEQGVVEVQDFMPLHRSTGGGGTSATDPDGRSVVHRQRIVRRVVCVRGSMSLSTTVAPRFDYARGAHEVRADDHGARFIGGDVELALGSSVELERGERDVTAEFSLREGDEATFVLHVVDDEGPADEHAHRPENAGRLFRHTVDYWRDWLASSTYTGRWREMIHRSALTLKLLTYEPTGAIIAAPTAALPEELGGERNWDYRYVWMRDAAFTVYALMRLGFTAEAEAFMGWMADRFRETDGVDDDDLPESGPLQTMYRVDGDPKLEEEELDHLAGYAGSTPVRIGNGAATQLQLDIYGELIDSVYLFDKYGTPISWRTWQDLTRVVEWVCEHWDQADEGIWETRGGRQDHVFSRLMCWVAIERMVRMARKRGLPADLERWTAVRDEIYRQVMDRGFKAEKGADGAFVQHYADGVLDASVLLMPMVKFCSPRDPRFLSTLEAIEEHLVSDSLVHRYDPEASPDGADGGEGTFSICSFWYVEALTRAGRLEDARLALEKMFTYANHLGLYAEQISLTGQQLGNFPQAFTHFSLISAAYNLDRSLG</sequence>
<protein>
    <submittedName>
        <fullName evidence="4">Unannotated protein</fullName>
    </submittedName>
</protein>
<accession>A0A6J7J182</accession>
<dbReference type="PANTHER" id="PTHR31616">
    <property type="entry name" value="TREHALASE"/>
    <property type="match status" value="1"/>
</dbReference>
<dbReference type="GO" id="GO:0004553">
    <property type="term" value="F:hydrolase activity, hydrolyzing O-glycosyl compounds"/>
    <property type="evidence" value="ECO:0007669"/>
    <property type="project" value="TreeGrafter"/>
</dbReference>
<organism evidence="4">
    <name type="scientific">freshwater metagenome</name>
    <dbReference type="NCBI Taxonomy" id="449393"/>
    <lineage>
        <taxon>unclassified sequences</taxon>
        <taxon>metagenomes</taxon>
        <taxon>ecological metagenomes</taxon>
    </lineage>
</organism>
<evidence type="ECO:0000313" key="4">
    <source>
        <dbReference type="EMBL" id="CAB4936384.1"/>
    </source>
</evidence>
<name>A0A6J7J182_9ZZZZ</name>
<dbReference type="Gene3D" id="1.50.10.10">
    <property type="match status" value="1"/>
</dbReference>
<gene>
    <name evidence="4" type="ORF">UFOPK3564_02668</name>
</gene>
<feature type="compositionally biased region" description="Basic and acidic residues" evidence="1">
    <location>
        <begin position="16"/>
        <end position="27"/>
    </location>
</feature>
<proteinExistence type="predicted"/>
<evidence type="ECO:0000259" key="3">
    <source>
        <dbReference type="Pfam" id="PF19291"/>
    </source>
</evidence>
<feature type="domain" description="Trehalase-like N-terminal" evidence="3">
    <location>
        <begin position="38"/>
        <end position="200"/>
    </location>
</feature>
<dbReference type="InterPro" id="IPR012341">
    <property type="entry name" value="6hp_glycosidase-like_sf"/>
</dbReference>
<dbReference type="AlphaFoldDB" id="A0A6J7J182"/>
<feature type="domain" description="GH15-like" evidence="2">
    <location>
        <begin position="271"/>
        <end position="647"/>
    </location>
</feature>
<dbReference type="GO" id="GO:0005975">
    <property type="term" value="P:carbohydrate metabolic process"/>
    <property type="evidence" value="ECO:0007669"/>
    <property type="project" value="InterPro"/>
</dbReference>
<feature type="region of interest" description="Disordered" evidence="1">
    <location>
        <begin position="1"/>
        <end position="27"/>
    </location>
</feature>
<dbReference type="InterPro" id="IPR011613">
    <property type="entry name" value="GH15-like"/>
</dbReference>
<evidence type="ECO:0000259" key="2">
    <source>
        <dbReference type="Pfam" id="PF00723"/>
    </source>
</evidence>
<dbReference type="InterPro" id="IPR045582">
    <property type="entry name" value="Trehalase-like_N"/>
</dbReference>
<dbReference type="Pfam" id="PF00723">
    <property type="entry name" value="Glyco_hydro_15"/>
    <property type="match status" value="1"/>
</dbReference>
<dbReference type="PANTHER" id="PTHR31616:SF0">
    <property type="entry name" value="GLUCAN 1,4-ALPHA-GLUCOSIDASE"/>
    <property type="match status" value="1"/>
</dbReference>